<dbReference type="EMBL" id="BJWL01000007">
    <property type="protein sequence ID" value="GFY90254.1"/>
    <property type="molecule type" value="Genomic_DNA"/>
</dbReference>
<dbReference type="Proteomes" id="UP000585474">
    <property type="component" value="Unassembled WGS sequence"/>
</dbReference>
<evidence type="ECO:0000313" key="2">
    <source>
        <dbReference type="EMBL" id="GFY90254.1"/>
    </source>
</evidence>
<organism evidence="2 3">
    <name type="scientific">Actinidia rufa</name>
    <dbReference type="NCBI Taxonomy" id="165716"/>
    <lineage>
        <taxon>Eukaryota</taxon>
        <taxon>Viridiplantae</taxon>
        <taxon>Streptophyta</taxon>
        <taxon>Embryophyta</taxon>
        <taxon>Tracheophyta</taxon>
        <taxon>Spermatophyta</taxon>
        <taxon>Magnoliopsida</taxon>
        <taxon>eudicotyledons</taxon>
        <taxon>Gunneridae</taxon>
        <taxon>Pentapetalae</taxon>
        <taxon>asterids</taxon>
        <taxon>Ericales</taxon>
        <taxon>Actinidiaceae</taxon>
        <taxon>Actinidia</taxon>
    </lineage>
</organism>
<feature type="compositionally biased region" description="Basic and acidic residues" evidence="1">
    <location>
        <begin position="209"/>
        <end position="219"/>
    </location>
</feature>
<gene>
    <name evidence="2" type="ORF">Acr_07g0004510</name>
</gene>
<feature type="region of interest" description="Disordered" evidence="1">
    <location>
        <begin position="345"/>
        <end position="367"/>
    </location>
</feature>
<feature type="region of interest" description="Disordered" evidence="1">
    <location>
        <begin position="44"/>
        <end position="81"/>
    </location>
</feature>
<feature type="compositionally biased region" description="Low complexity" evidence="1">
    <location>
        <begin position="345"/>
        <end position="364"/>
    </location>
</feature>
<feature type="compositionally biased region" description="Low complexity" evidence="1">
    <location>
        <begin position="436"/>
        <end position="448"/>
    </location>
</feature>
<sequence>MGNAMGTPNLHPKCTTDELEHLDWKSGVSNQQSILLGFLGTRPRTIKGRPAQTNKNKGPGRGRSKPLRRGDQTKTMTASESSEGSCRIEFWWIWSLEMEILSTLPRPNGEEEAVLLALGDLTSTRRVAMASSMEMTWRGSMDLFYLSQEGSEIKFGVLNAMGLRRMNVRRCSVPLGARLKLSDLAKVVAQKAATSASKGVVISEGSETTSKRPLDDGSKGKQVAQSPEPKKARIDTGASRAPAKPPVASGAGSSAHRTLGEALGPQASVMASAATAEKILAGVILPADKEKVDKLTFDQVVTKFIHALGQGLLSPFAAGTSPRALSIRRLLLNLPKWRMLMPGARSSRSWRRGSPSWRRASPSRKAGLSPRLKNRMIFLEAMRGSASSYFGDGFDFCKRQLAHQYPDLGVDLEDVEMDHEFLAKEEAEAEQRAAEEGAAGAEGVGEAV</sequence>
<protein>
    <submittedName>
        <fullName evidence="2">Uncharacterized protein</fullName>
    </submittedName>
</protein>
<feature type="compositionally biased region" description="Basic residues" evidence="1">
    <location>
        <begin position="58"/>
        <end position="67"/>
    </location>
</feature>
<evidence type="ECO:0000256" key="1">
    <source>
        <dbReference type="SAM" id="MobiDB-lite"/>
    </source>
</evidence>
<proteinExistence type="predicted"/>
<accession>A0A7J0EUU2</accession>
<evidence type="ECO:0000313" key="3">
    <source>
        <dbReference type="Proteomes" id="UP000585474"/>
    </source>
</evidence>
<reference evidence="2 3" key="1">
    <citation type="submission" date="2019-07" db="EMBL/GenBank/DDBJ databases">
        <title>De Novo Assembly of kiwifruit Actinidia rufa.</title>
        <authorList>
            <person name="Sugita-Konishi S."/>
            <person name="Sato K."/>
            <person name="Mori E."/>
            <person name="Abe Y."/>
            <person name="Kisaki G."/>
            <person name="Hamano K."/>
            <person name="Suezawa K."/>
            <person name="Otani M."/>
            <person name="Fukuda T."/>
            <person name="Manabe T."/>
            <person name="Gomi K."/>
            <person name="Tabuchi M."/>
            <person name="Akimitsu K."/>
            <person name="Kataoka I."/>
        </authorList>
    </citation>
    <scope>NUCLEOTIDE SEQUENCE [LARGE SCALE GENOMIC DNA]</scope>
    <source>
        <strain evidence="3">cv. Fuchu</strain>
    </source>
</reference>
<name>A0A7J0EUU2_9ERIC</name>
<keyword evidence="3" id="KW-1185">Reference proteome</keyword>
<dbReference type="AlphaFoldDB" id="A0A7J0EUU2"/>
<comment type="caution">
    <text evidence="2">The sequence shown here is derived from an EMBL/GenBank/DDBJ whole genome shotgun (WGS) entry which is preliminary data.</text>
</comment>
<feature type="region of interest" description="Disordered" evidence="1">
    <location>
        <begin position="198"/>
        <end position="258"/>
    </location>
</feature>
<feature type="region of interest" description="Disordered" evidence="1">
    <location>
        <begin position="429"/>
        <end position="448"/>
    </location>
</feature>